<keyword evidence="2" id="KW-0456">Lyase</keyword>
<name>A0A382LJG5_9ZZZZ</name>
<reference evidence="3" key="1">
    <citation type="submission" date="2018-05" db="EMBL/GenBank/DDBJ databases">
        <authorList>
            <person name="Lanie J.A."/>
            <person name="Ng W.-L."/>
            <person name="Kazmierczak K.M."/>
            <person name="Andrzejewski T.M."/>
            <person name="Davidsen T.M."/>
            <person name="Wayne K.J."/>
            <person name="Tettelin H."/>
            <person name="Glass J.I."/>
            <person name="Rusch D."/>
            <person name="Podicherti R."/>
            <person name="Tsui H.-C.T."/>
            <person name="Winkler M.E."/>
        </authorList>
    </citation>
    <scope>NUCLEOTIDE SEQUENCE</scope>
</reference>
<dbReference type="NCBIfam" id="TIGR01088">
    <property type="entry name" value="aroQ"/>
    <property type="match status" value="1"/>
</dbReference>
<dbReference type="HAMAP" id="MF_00169">
    <property type="entry name" value="AroQ"/>
    <property type="match status" value="1"/>
</dbReference>
<protein>
    <recommendedName>
        <fullName evidence="1">3-dehydroquinate dehydratase</fullName>
        <ecNumber evidence="1">4.2.1.10</ecNumber>
    </recommendedName>
</protein>
<dbReference type="NCBIfam" id="NF003807">
    <property type="entry name" value="PRK05395.1-4"/>
    <property type="match status" value="1"/>
</dbReference>
<dbReference type="NCBIfam" id="NF003806">
    <property type="entry name" value="PRK05395.1-3"/>
    <property type="match status" value="1"/>
</dbReference>
<dbReference type="InterPro" id="IPR018509">
    <property type="entry name" value="DHquinase_II_CS"/>
</dbReference>
<evidence type="ECO:0000256" key="1">
    <source>
        <dbReference type="ARBA" id="ARBA00012060"/>
    </source>
</evidence>
<dbReference type="PROSITE" id="PS01029">
    <property type="entry name" value="DEHYDROQUINASE_II"/>
    <property type="match status" value="1"/>
</dbReference>
<dbReference type="Pfam" id="PF01220">
    <property type="entry name" value="DHquinase_II"/>
    <property type="match status" value="1"/>
</dbReference>
<dbReference type="InterPro" id="IPR036441">
    <property type="entry name" value="DHquinase_II_sf"/>
</dbReference>
<dbReference type="PANTHER" id="PTHR21272:SF3">
    <property type="entry name" value="CATABOLIC 3-DEHYDROQUINASE"/>
    <property type="match status" value="1"/>
</dbReference>
<organism evidence="3">
    <name type="scientific">marine metagenome</name>
    <dbReference type="NCBI Taxonomy" id="408172"/>
    <lineage>
        <taxon>unclassified sequences</taxon>
        <taxon>metagenomes</taxon>
        <taxon>ecological metagenomes</taxon>
    </lineage>
</organism>
<sequence length="146" mass="16328">VKKIIIINGPNLNILGNREQKIYGDDSLEEIQKQAQTKSNELNLECFFCQSNSEGDLINHIQSARINYDGLIINPAAFTHTSVALLDALRSLDKPKIEIHLSNIYTRENYRKKSITSEGVNGLICGFGSLSYILAIEALSKLIYTK</sequence>
<proteinExistence type="inferred from homology"/>
<dbReference type="InterPro" id="IPR001874">
    <property type="entry name" value="DHquinase_II"/>
</dbReference>
<feature type="non-terminal residue" evidence="3">
    <location>
        <position position="1"/>
    </location>
</feature>
<dbReference type="Gene3D" id="3.40.50.9100">
    <property type="entry name" value="Dehydroquinase, class II"/>
    <property type="match status" value="1"/>
</dbReference>
<dbReference type="PIRSF" id="PIRSF001399">
    <property type="entry name" value="DHquinase_II"/>
    <property type="match status" value="1"/>
</dbReference>
<accession>A0A382LJG5</accession>
<dbReference type="CDD" id="cd00466">
    <property type="entry name" value="DHQase_II"/>
    <property type="match status" value="1"/>
</dbReference>
<dbReference type="EC" id="4.2.1.10" evidence="1"/>
<dbReference type="GO" id="GO:0003855">
    <property type="term" value="F:3-dehydroquinate dehydratase activity"/>
    <property type="evidence" value="ECO:0007669"/>
    <property type="project" value="UniProtKB-EC"/>
</dbReference>
<evidence type="ECO:0000256" key="2">
    <source>
        <dbReference type="ARBA" id="ARBA00023239"/>
    </source>
</evidence>
<dbReference type="PANTHER" id="PTHR21272">
    <property type="entry name" value="CATABOLIC 3-DEHYDROQUINASE"/>
    <property type="match status" value="1"/>
</dbReference>
<dbReference type="EMBL" id="UINC01087197">
    <property type="protein sequence ID" value="SVC36363.1"/>
    <property type="molecule type" value="Genomic_DNA"/>
</dbReference>
<evidence type="ECO:0000313" key="3">
    <source>
        <dbReference type="EMBL" id="SVC36363.1"/>
    </source>
</evidence>
<gene>
    <name evidence="3" type="ORF">METZ01_LOCUS289217</name>
</gene>
<dbReference type="NCBIfam" id="NF003805">
    <property type="entry name" value="PRK05395.1-2"/>
    <property type="match status" value="1"/>
</dbReference>
<dbReference type="AlphaFoldDB" id="A0A382LJG5"/>
<dbReference type="SUPFAM" id="SSF52304">
    <property type="entry name" value="Type II 3-dehydroquinate dehydratase"/>
    <property type="match status" value="1"/>
</dbReference>
<dbReference type="GO" id="GO:0019631">
    <property type="term" value="P:quinate catabolic process"/>
    <property type="evidence" value="ECO:0007669"/>
    <property type="project" value="TreeGrafter"/>
</dbReference>